<dbReference type="AlphaFoldDB" id="A0A6J4QK78"/>
<dbReference type="EMBL" id="CADCVA010000342">
    <property type="protein sequence ID" value="CAA9439553.1"/>
    <property type="molecule type" value="Genomic_DNA"/>
</dbReference>
<keyword evidence="3" id="KW-1133">Transmembrane helix</keyword>
<feature type="coiled-coil region" evidence="1">
    <location>
        <begin position="206"/>
        <end position="233"/>
    </location>
</feature>
<feature type="compositionally biased region" description="Basic and acidic residues" evidence="2">
    <location>
        <begin position="88"/>
        <end position="111"/>
    </location>
</feature>
<organism evidence="4">
    <name type="scientific">uncultured Rubrobacteraceae bacterium</name>
    <dbReference type="NCBI Taxonomy" id="349277"/>
    <lineage>
        <taxon>Bacteria</taxon>
        <taxon>Bacillati</taxon>
        <taxon>Actinomycetota</taxon>
        <taxon>Rubrobacteria</taxon>
        <taxon>Rubrobacterales</taxon>
        <taxon>Rubrobacteraceae</taxon>
        <taxon>environmental samples</taxon>
    </lineage>
</organism>
<sequence>MSATLMYVGIGAVLATGVAILTMAVLFLQTARRYVDLTEKRLELLREEEAFLLKVVQRQARALEQSLERESGRRERVPEMVGHPLGRQQDDESPGSRRPEGADRHVQEAPHTDSSSEVEDEVQRRERTPKAEAAPSRSKDGAPLLGVQVPHPDDDVPRRGWNNIPVRFFQKCYDRYLEHYEGYVRLAERIHRMRDEAEVSPGTLAKREWEDKLRRVYDAIERTTQRLDMLEEHYPELATDSDRISSRIGTARLHAGLAERFGRPH</sequence>
<evidence type="ECO:0000256" key="1">
    <source>
        <dbReference type="SAM" id="Coils"/>
    </source>
</evidence>
<accession>A0A6J4QK78</accession>
<gene>
    <name evidence="4" type="ORF">AVDCRST_MAG82-2759</name>
</gene>
<feature type="compositionally biased region" description="Basic and acidic residues" evidence="2">
    <location>
        <begin position="121"/>
        <end position="130"/>
    </location>
</feature>
<keyword evidence="1" id="KW-0175">Coiled coil</keyword>
<feature type="region of interest" description="Disordered" evidence="2">
    <location>
        <begin position="65"/>
        <end position="157"/>
    </location>
</feature>
<name>A0A6J4QK78_9ACTN</name>
<keyword evidence="3" id="KW-0472">Membrane</keyword>
<reference evidence="4" key="1">
    <citation type="submission" date="2020-02" db="EMBL/GenBank/DDBJ databases">
        <authorList>
            <person name="Meier V. D."/>
        </authorList>
    </citation>
    <scope>NUCLEOTIDE SEQUENCE</scope>
    <source>
        <strain evidence="4">AVDCRST_MAG82</strain>
    </source>
</reference>
<evidence type="ECO:0000256" key="3">
    <source>
        <dbReference type="SAM" id="Phobius"/>
    </source>
</evidence>
<feature type="transmembrane region" description="Helical" evidence="3">
    <location>
        <begin position="6"/>
        <end position="28"/>
    </location>
</feature>
<feature type="compositionally biased region" description="Basic and acidic residues" evidence="2">
    <location>
        <begin position="66"/>
        <end position="78"/>
    </location>
</feature>
<proteinExistence type="predicted"/>
<evidence type="ECO:0000256" key="2">
    <source>
        <dbReference type="SAM" id="MobiDB-lite"/>
    </source>
</evidence>
<keyword evidence="3" id="KW-0812">Transmembrane</keyword>
<protein>
    <submittedName>
        <fullName evidence="4">Uncharacterized protein</fullName>
    </submittedName>
</protein>
<evidence type="ECO:0000313" key="4">
    <source>
        <dbReference type="EMBL" id="CAA9439553.1"/>
    </source>
</evidence>